<dbReference type="EMBL" id="CP036289">
    <property type="protein sequence ID" value="QDU73887.1"/>
    <property type="molecule type" value="Genomic_DNA"/>
</dbReference>
<dbReference type="RefSeq" id="WP_144970908.1">
    <property type="nucleotide sequence ID" value="NZ_CP036289.1"/>
</dbReference>
<accession>A0A518C3T5</accession>
<dbReference type="OrthoDB" id="9799092at2"/>
<keyword evidence="2" id="KW-1185">Reference proteome</keyword>
<keyword evidence="1" id="KW-0418">Kinase</keyword>
<dbReference type="PANTHER" id="PTHR34822">
    <property type="entry name" value="GRPB DOMAIN PROTEIN (AFU_ORTHOLOGUE AFUA_1G01530)"/>
    <property type="match status" value="1"/>
</dbReference>
<name>A0A518C3T5_9BACT</name>
<gene>
    <name evidence="1" type="ORF">Pan97_08870</name>
</gene>
<proteinExistence type="predicted"/>
<organism evidence="1 2">
    <name type="scientific">Bremerella volcania</name>
    <dbReference type="NCBI Taxonomy" id="2527984"/>
    <lineage>
        <taxon>Bacteria</taxon>
        <taxon>Pseudomonadati</taxon>
        <taxon>Planctomycetota</taxon>
        <taxon>Planctomycetia</taxon>
        <taxon>Pirellulales</taxon>
        <taxon>Pirellulaceae</taxon>
        <taxon>Bremerella</taxon>
    </lineage>
</organism>
<dbReference type="PANTHER" id="PTHR34822:SF1">
    <property type="entry name" value="GRPB FAMILY PROTEIN"/>
    <property type="match status" value="1"/>
</dbReference>
<dbReference type="Pfam" id="PF04229">
    <property type="entry name" value="GrpB"/>
    <property type="match status" value="1"/>
</dbReference>
<dbReference type="Proteomes" id="UP000318626">
    <property type="component" value="Chromosome"/>
</dbReference>
<dbReference type="SUPFAM" id="SSF81301">
    <property type="entry name" value="Nucleotidyltransferase"/>
    <property type="match status" value="1"/>
</dbReference>
<dbReference type="InterPro" id="IPR007344">
    <property type="entry name" value="GrpB/CoaE"/>
</dbReference>
<reference evidence="2" key="1">
    <citation type="submission" date="2019-02" db="EMBL/GenBank/DDBJ databases">
        <title>Deep-cultivation of Planctomycetes and their phenomic and genomic characterization uncovers novel biology.</title>
        <authorList>
            <person name="Wiegand S."/>
            <person name="Jogler M."/>
            <person name="Boedeker C."/>
            <person name="Pinto D."/>
            <person name="Vollmers J."/>
            <person name="Rivas-Marin E."/>
            <person name="Kohn T."/>
            <person name="Peeters S.H."/>
            <person name="Heuer A."/>
            <person name="Rast P."/>
            <person name="Oberbeckmann S."/>
            <person name="Bunk B."/>
            <person name="Jeske O."/>
            <person name="Meyerdierks A."/>
            <person name="Storesund J.E."/>
            <person name="Kallscheuer N."/>
            <person name="Luecker S."/>
            <person name="Lage O.M."/>
            <person name="Pohl T."/>
            <person name="Merkel B.J."/>
            <person name="Hornburger P."/>
            <person name="Mueller R.-W."/>
            <person name="Bruemmer F."/>
            <person name="Labrenz M."/>
            <person name="Spormann A.M."/>
            <person name="Op den Camp H."/>
            <person name="Overmann J."/>
            <person name="Amann R."/>
            <person name="Jetten M.S.M."/>
            <person name="Mascher T."/>
            <person name="Medema M.H."/>
            <person name="Devos D.P."/>
            <person name="Kaster A.-K."/>
            <person name="Ovreas L."/>
            <person name="Rohde M."/>
            <person name="Galperin M.Y."/>
            <person name="Jogler C."/>
        </authorList>
    </citation>
    <scope>NUCLEOTIDE SEQUENCE [LARGE SCALE GENOMIC DNA]</scope>
    <source>
        <strain evidence="2">Pan97</strain>
    </source>
</reference>
<dbReference type="KEGG" id="bvo:Pan97_08870"/>
<keyword evidence="1" id="KW-0808">Transferase</keyword>
<protein>
    <submittedName>
        <fullName evidence="1">Dephospho-CoA kinase/protein folding accessory domain-containing protein</fullName>
    </submittedName>
</protein>
<dbReference type="InterPro" id="IPR043519">
    <property type="entry name" value="NT_sf"/>
</dbReference>
<evidence type="ECO:0000313" key="1">
    <source>
        <dbReference type="EMBL" id="QDU73887.1"/>
    </source>
</evidence>
<dbReference type="Gene3D" id="3.30.460.10">
    <property type="entry name" value="Beta Polymerase, domain 2"/>
    <property type="match status" value="1"/>
</dbReference>
<evidence type="ECO:0000313" key="2">
    <source>
        <dbReference type="Proteomes" id="UP000318626"/>
    </source>
</evidence>
<dbReference type="AlphaFoldDB" id="A0A518C3T5"/>
<sequence length="179" mass="20209">MPPPIQVELVPHDPAWAEIAAEYSHKLTEALGTLLIAVYHIGSTAIPGICAKPVIDLMPVVGSLELLDRSRSKVEALGYEWWGELGLPGRRYCSKDDSVTSARLAQLHCYEEGSPEIIRHLAFRDYLSKHSDLARQYEQLKRECQVRHRGDSHAYSDCKSKWIQRIEAEAVDHFSSATR</sequence>
<dbReference type="GO" id="GO:0016301">
    <property type="term" value="F:kinase activity"/>
    <property type="evidence" value="ECO:0007669"/>
    <property type="project" value="UniProtKB-KW"/>
</dbReference>